<dbReference type="GeneID" id="24437382"/>
<dbReference type="EMBL" id="GG662699">
    <property type="protein sequence ID" value="EWS74346.1"/>
    <property type="molecule type" value="Genomic_DNA"/>
</dbReference>
<keyword evidence="2" id="KW-1185">Reference proteome</keyword>
<dbReference type="RefSeq" id="XP_012653167.1">
    <property type="nucleotide sequence ID" value="XM_012797713.1"/>
</dbReference>
<evidence type="ECO:0000313" key="1">
    <source>
        <dbReference type="EMBL" id="EWS74346.1"/>
    </source>
</evidence>
<gene>
    <name evidence="1" type="ORF">TTHERM_000125089</name>
</gene>
<proteinExistence type="predicted"/>
<dbReference type="InParanoid" id="W7XI64"/>
<dbReference type="KEGG" id="tet:TTHERM_000125089"/>
<organism evidence="1 2">
    <name type="scientific">Tetrahymena thermophila (strain SB210)</name>
    <dbReference type="NCBI Taxonomy" id="312017"/>
    <lineage>
        <taxon>Eukaryota</taxon>
        <taxon>Sar</taxon>
        <taxon>Alveolata</taxon>
        <taxon>Ciliophora</taxon>
        <taxon>Intramacronucleata</taxon>
        <taxon>Oligohymenophorea</taxon>
        <taxon>Hymenostomatida</taxon>
        <taxon>Tetrahymenina</taxon>
        <taxon>Tetrahymenidae</taxon>
        <taxon>Tetrahymena</taxon>
    </lineage>
</organism>
<name>W7XI64_TETTS</name>
<dbReference type="AlphaFoldDB" id="W7XI64"/>
<sequence>MLCYYFSAQKIQSLSICLQQQFQLKVYGFVLNIPLDFKIFLNLNLLDLIELRQEIDIKIKFTATRKLILKEYCHLHLFVKIQFQLQLTSCQMISTFQKNSDS</sequence>
<protein>
    <submittedName>
        <fullName evidence="1">Uncharacterized protein</fullName>
    </submittedName>
</protein>
<reference evidence="2" key="1">
    <citation type="journal article" date="2006" name="PLoS Biol.">
        <title>Macronuclear genome sequence of the ciliate Tetrahymena thermophila, a model eukaryote.</title>
        <authorList>
            <person name="Eisen J.A."/>
            <person name="Coyne R.S."/>
            <person name="Wu M."/>
            <person name="Wu D."/>
            <person name="Thiagarajan M."/>
            <person name="Wortman J.R."/>
            <person name="Badger J.H."/>
            <person name="Ren Q."/>
            <person name="Amedeo P."/>
            <person name="Jones K.M."/>
            <person name="Tallon L.J."/>
            <person name="Delcher A.L."/>
            <person name="Salzberg S.L."/>
            <person name="Silva J.C."/>
            <person name="Haas B.J."/>
            <person name="Majoros W.H."/>
            <person name="Farzad M."/>
            <person name="Carlton J.M."/>
            <person name="Smith R.K. Jr."/>
            <person name="Garg J."/>
            <person name="Pearlman R.E."/>
            <person name="Karrer K.M."/>
            <person name="Sun L."/>
            <person name="Manning G."/>
            <person name="Elde N.C."/>
            <person name="Turkewitz A.P."/>
            <person name="Asai D.J."/>
            <person name="Wilkes D.E."/>
            <person name="Wang Y."/>
            <person name="Cai H."/>
            <person name="Collins K."/>
            <person name="Stewart B.A."/>
            <person name="Lee S.R."/>
            <person name="Wilamowska K."/>
            <person name="Weinberg Z."/>
            <person name="Ruzzo W.L."/>
            <person name="Wloga D."/>
            <person name="Gaertig J."/>
            <person name="Frankel J."/>
            <person name="Tsao C.-C."/>
            <person name="Gorovsky M.A."/>
            <person name="Keeling P.J."/>
            <person name="Waller R.F."/>
            <person name="Patron N.J."/>
            <person name="Cherry J.M."/>
            <person name="Stover N.A."/>
            <person name="Krieger C.J."/>
            <person name="del Toro C."/>
            <person name="Ryder H.F."/>
            <person name="Williamson S.C."/>
            <person name="Barbeau R.A."/>
            <person name="Hamilton E.P."/>
            <person name="Orias E."/>
        </authorList>
    </citation>
    <scope>NUCLEOTIDE SEQUENCE [LARGE SCALE GENOMIC DNA]</scope>
    <source>
        <strain evidence="2">SB210</strain>
    </source>
</reference>
<accession>W7XI64</accession>
<dbReference type="Proteomes" id="UP000009168">
    <property type="component" value="Unassembled WGS sequence"/>
</dbReference>
<evidence type="ECO:0000313" key="2">
    <source>
        <dbReference type="Proteomes" id="UP000009168"/>
    </source>
</evidence>